<feature type="domain" description="DUF7133" evidence="1">
    <location>
        <begin position="58"/>
        <end position="206"/>
    </location>
</feature>
<evidence type="ECO:0000313" key="2">
    <source>
        <dbReference type="EMBL" id="MBK1834579.1"/>
    </source>
</evidence>
<comment type="caution">
    <text evidence="2">The sequence shown here is derived from an EMBL/GenBank/DDBJ whole genome shotgun (WGS) entry which is preliminary data.</text>
</comment>
<accession>A0A934RT51</accession>
<organism evidence="2 3">
    <name type="scientific">Roseibacillus ishigakijimensis</name>
    <dbReference type="NCBI Taxonomy" id="454146"/>
    <lineage>
        <taxon>Bacteria</taxon>
        <taxon>Pseudomonadati</taxon>
        <taxon>Verrucomicrobiota</taxon>
        <taxon>Verrucomicrobiia</taxon>
        <taxon>Verrucomicrobiales</taxon>
        <taxon>Verrucomicrobiaceae</taxon>
        <taxon>Roseibacillus</taxon>
    </lineage>
</organism>
<dbReference type="Proteomes" id="UP000604083">
    <property type="component" value="Unassembled WGS sequence"/>
</dbReference>
<proteinExistence type="predicted"/>
<evidence type="ECO:0000259" key="1">
    <source>
        <dbReference type="Pfam" id="PF23500"/>
    </source>
</evidence>
<sequence length="481" mass="52795">MKTKAIALGLALGCSPGWGDDYYRTEEIPMPEGEVMEVGSIALLPGKKVAVASRRGDVWICEGAYGDDLSQVSWSKFAEGLHEPFGMFWRDGWLWLTQRPEVTKMRDSDGDGWADEFVTVSAPWGINGDYHEYAFGSDPDRDGNVWVALCLTGSGGAADNSPFRGWGFRITPEGEALPTVTGIRSPGGIGFNAAGDTFYCDNQGLWNGSSSLKHMRVGGFMGNPTGNKYHTLQDTLPEPPTPESGSRIETERAKYPELVPPAVVFPHGLIGQSPTGIIPEDSAGRFGPFAGQTLVGEQTHSQVQRVFLEKVNGVYQGAVWHFLEGYRSGIVPLRLSEDGTLFVGGTNRGWAARGGKPFTFERTRWTGKVPFEMKEMRLTQEGWELVFTQPVNAERAGDPASYEMAAWTYIYQSSYGSPQVDAATPKVVRAEVAEDRLSVRLTVEGRVKGHVHELDASRVTGPDGASLWHPKSYYTINEWVR</sequence>
<dbReference type="InterPro" id="IPR055557">
    <property type="entry name" value="DUF7133"/>
</dbReference>
<evidence type="ECO:0000313" key="3">
    <source>
        <dbReference type="Proteomes" id="UP000604083"/>
    </source>
</evidence>
<name>A0A934RT51_9BACT</name>
<dbReference type="PANTHER" id="PTHR33546">
    <property type="entry name" value="LARGE, MULTIFUNCTIONAL SECRETED PROTEIN-RELATED"/>
    <property type="match status" value="1"/>
</dbReference>
<dbReference type="Gene3D" id="2.120.10.30">
    <property type="entry name" value="TolB, C-terminal domain"/>
    <property type="match status" value="1"/>
</dbReference>
<dbReference type="RefSeq" id="WP_200392015.1">
    <property type="nucleotide sequence ID" value="NZ_JAENIO010000027.1"/>
</dbReference>
<dbReference type="Pfam" id="PF23500">
    <property type="entry name" value="DUF7133"/>
    <property type="match status" value="1"/>
</dbReference>
<gene>
    <name evidence="2" type="ORF">JIN78_10950</name>
</gene>
<dbReference type="AlphaFoldDB" id="A0A934RT51"/>
<dbReference type="EMBL" id="JAENIO010000027">
    <property type="protein sequence ID" value="MBK1834579.1"/>
    <property type="molecule type" value="Genomic_DNA"/>
</dbReference>
<dbReference type="SUPFAM" id="SSF63829">
    <property type="entry name" value="Calcium-dependent phosphotriesterase"/>
    <property type="match status" value="1"/>
</dbReference>
<keyword evidence="3" id="KW-1185">Reference proteome</keyword>
<protein>
    <recommendedName>
        <fullName evidence="1">DUF7133 domain-containing protein</fullName>
    </recommendedName>
</protein>
<dbReference type="InterPro" id="IPR011042">
    <property type="entry name" value="6-blade_b-propeller_TolB-like"/>
</dbReference>
<reference evidence="2" key="1">
    <citation type="submission" date="2021-01" db="EMBL/GenBank/DDBJ databases">
        <title>Modified the classification status of verrucomicrobia.</title>
        <authorList>
            <person name="Feng X."/>
        </authorList>
    </citation>
    <scope>NUCLEOTIDE SEQUENCE</scope>
    <source>
        <strain evidence="2">KCTC 12986</strain>
    </source>
</reference>
<dbReference type="PANTHER" id="PTHR33546:SF1">
    <property type="entry name" value="LARGE, MULTIFUNCTIONAL SECRETED PROTEIN"/>
    <property type="match status" value="1"/>
</dbReference>